<keyword evidence="2" id="KW-1185">Reference proteome</keyword>
<dbReference type="PANTHER" id="PTHR34057:SF1">
    <property type="entry name" value="ELONGATION FACTOR"/>
    <property type="match status" value="1"/>
</dbReference>
<sequence>MEKNNDAKALIATLSNSIQALGRGFDVTADTRHSKRAMKRMKRKRIEDTADIPSYMSNHSIFSYYENKRAEIDCQSVDNDCGHRGYEIS</sequence>
<dbReference type="PANTHER" id="PTHR34057">
    <property type="entry name" value="ELONGATION FACTOR"/>
    <property type="match status" value="1"/>
</dbReference>
<dbReference type="AlphaFoldDB" id="A0A5P1F9N7"/>
<dbReference type="Proteomes" id="UP000243459">
    <property type="component" value="Chromosome 4"/>
</dbReference>
<protein>
    <submittedName>
        <fullName evidence="1">Uncharacterized protein</fullName>
    </submittedName>
</protein>
<name>A0A5P1F9N7_ASPOF</name>
<accession>A0A5P1F9N7</accession>
<proteinExistence type="predicted"/>
<reference evidence="2" key="1">
    <citation type="journal article" date="2017" name="Nat. Commun.">
        <title>The asparagus genome sheds light on the origin and evolution of a young Y chromosome.</title>
        <authorList>
            <person name="Harkess A."/>
            <person name="Zhou J."/>
            <person name="Xu C."/>
            <person name="Bowers J.E."/>
            <person name="Van der Hulst R."/>
            <person name="Ayyampalayam S."/>
            <person name="Mercati F."/>
            <person name="Riccardi P."/>
            <person name="McKain M.R."/>
            <person name="Kakrana A."/>
            <person name="Tang H."/>
            <person name="Ray J."/>
            <person name="Groenendijk J."/>
            <person name="Arikit S."/>
            <person name="Mathioni S.M."/>
            <person name="Nakano M."/>
            <person name="Shan H."/>
            <person name="Telgmann-Rauber A."/>
            <person name="Kanno A."/>
            <person name="Yue Z."/>
            <person name="Chen H."/>
            <person name="Li W."/>
            <person name="Chen Y."/>
            <person name="Xu X."/>
            <person name="Zhang Y."/>
            <person name="Luo S."/>
            <person name="Chen H."/>
            <person name="Gao J."/>
            <person name="Mao Z."/>
            <person name="Pires J.C."/>
            <person name="Luo M."/>
            <person name="Kudrna D."/>
            <person name="Wing R.A."/>
            <person name="Meyers B.C."/>
            <person name="Yi K."/>
            <person name="Kong H."/>
            <person name="Lavrijsen P."/>
            <person name="Sunseri F."/>
            <person name="Falavigna A."/>
            <person name="Ye Y."/>
            <person name="Leebens-Mack J.H."/>
            <person name="Chen G."/>
        </authorList>
    </citation>
    <scope>NUCLEOTIDE SEQUENCE [LARGE SCALE GENOMIC DNA]</scope>
    <source>
        <strain evidence="2">cv. DH0086</strain>
    </source>
</reference>
<dbReference type="Gramene" id="ONK73469">
    <property type="protein sequence ID" value="ONK73469"/>
    <property type="gene ID" value="A4U43_C04F31880"/>
</dbReference>
<evidence type="ECO:0000313" key="1">
    <source>
        <dbReference type="EMBL" id="ONK73469.1"/>
    </source>
</evidence>
<gene>
    <name evidence="1" type="ORF">A4U43_C04F31880</name>
</gene>
<dbReference type="EMBL" id="CM007384">
    <property type="protein sequence ID" value="ONK73469.1"/>
    <property type="molecule type" value="Genomic_DNA"/>
</dbReference>
<evidence type="ECO:0000313" key="2">
    <source>
        <dbReference type="Proteomes" id="UP000243459"/>
    </source>
</evidence>
<organism evidence="1 2">
    <name type="scientific">Asparagus officinalis</name>
    <name type="common">Garden asparagus</name>
    <dbReference type="NCBI Taxonomy" id="4686"/>
    <lineage>
        <taxon>Eukaryota</taxon>
        <taxon>Viridiplantae</taxon>
        <taxon>Streptophyta</taxon>
        <taxon>Embryophyta</taxon>
        <taxon>Tracheophyta</taxon>
        <taxon>Spermatophyta</taxon>
        <taxon>Magnoliopsida</taxon>
        <taxon>Liliopsida</taxon>
        <taxon>Asparagales</taxon>
        <taxon>Asparagaceae</taxon>
        <taxon>Asparagoideae</taxon>
        <taxon>Asparagus</taxon>
    </lineage>
</organism>